<name>A0A284S9D1_ARMOS</name>
<dbReference type="AlphaFoldDB" id="A0A284S9D1"/>
<evidence type="ECO:0000256" key="1">
    <source>
        <dbReference type="SAM" id="MobiDB-lite"/>
    </source>
</evidence>
<evidence type="ECO:0000313" key="3">
    <source>
        <dbReference type="Proteomes" id="UP000219338"/>
    </source>
</evidence>
<evidence type="ECO:0000313" key="2">
    <source>
        <dbReference type="EMBL" id="SJL17585.1"/>
    </source>
</evidence>
<dbReference type="STRING" id="47428.A0A284S9D1"/>
<organism evidence="2 3">
    <name type="scientific">Armillaria ostoyae</name>
    <name type="common">Armillaria root rot fungus</name>
    <dbReference type="NCBI Taxonomy" id="47428"/>
    <lineage>
        <taxon>Eukaryota</taxon>
        <taxon>Fungi</taxon>
        <taxon>Dikarya</taxon>
        <taxon>Basidiomycota</taxon>
        <taxon>Agaricomycotina</taxon>
        <taxon>Agaricomycetes</taxon>
        <taxon>Agaricomycetidae</taxon>
        <taxon>Agaricales</taxon>
        <taxon>Marasmiineae</taxon>
        <taxon>Physalacriaceae</taxon>
        <taxon>Armillaria</taxon>
    </lineage>
</organism>
<dbReference type="EMBL" id="FUEG01000046">
    <property type="protein sequence ID" value="SJL17585.1"/>
    <property type="molecule type" value="Genomic_DNA"/>
</dbReference>
<reference evidence="3" key="1">
    <citation type="journal article" date="2017" name="Nat. Ecol. Evol.">
        <title>Genome expansion and lineage-specific genetic innovations in the forest pathogenic fungi Armillaria.</title>
        <authorList>
            <person name="Sipos G."/>
            <person name="Prasanna A.N."/>
            <person name="Walter M.C."/>
            <person name="O'Connor E."/>
            <person name="Balint B."/>
            <person name="Krizsan K."/>
            <person name="Kiss B."/>
            <person name="Hess J."/>
            <person name="Varga T."/>
            <person name="Slot J."/>
            <person name="Riley R."/>
            <person name="Boka B."/>
            <person name="Rigling D."/>
            <person name="Barry K."/>
            <person name="Lee J."/>
            <person name="Mihaltcheva S."/>
            <person name="LaButti K."/>
            <person name="Lipzen A."/>
            <person name="Waldron R."/>
            <person name="Moloney N.M."/>
            <person name="Sperisen C."/>
            <person name="Kredics L."/>
            <person name="Vagvoelgyi C."/>
            <person name="Patrignani A."/>
            <person name="Fitzpatrick D."/>
            <person name="Nagy I."/>
            <person name="Doyle S."/>
            <person name="Anderson J.B."/>
            <person name="Grigoriev I.V."/>
            <person name="Gueldener U."/>
            <person name="Muensterkoetter M."/>
            <person name="Nagy L.G."/>
        </authorList>
    </citation>
    <scope>NUCLEOTIDE SEQUENCE [LARGE SCALE GENOMIC DNA]</scope>
    <source>
        <strain evidence="3">C18/9</strain>
    </source>
</reference>
<accession>A0A284S9D1</accession>
<evidence type="ECO:0008006" key="4">
    <source>
        <dbReference type="Google" id="ProtNLM"/>
    </source>
</evidence>
<feature type="compositionally biased region" description="Polar residues" evidence="1">
    <location>
        <begin position="28"/>
        <end position="40"/>
    </location>
</feature>
<protein>
    <recommendedName>
        <fullName evidence="4">BTB domain-containing protein</fullName>
    </recommendedName>
</protein>
<proteinExistence type="predicted"/>
<dbReference type="OMA" id="WERMIDM"/>
<gene>
    <name evidence="2" type="ORF">ARMOST_21137</name>
</gene>
<keyword evidence="3" id="KW-1185">Reference proteome</keyword>
<dbReference type="Proteomes" id="UP000219338">
    <property type="component" value="Unassembled WGS sequence"/>
</dbReference>
<dbReference type="OrthoDB" id="6359816at2759"/>
<feature type="region of interest" description="Disordered" evidence="1">
    <location>
        <begin position="331"/>
        <end position="389"/>
    </location>
</feature>
<sequence>MSWSIRDPPSPISVPSLESEGTCPSKPGSPNANTRYSSPTPRADSPPQCDPPPSVYPESAMCSPSKRDPPPSLCPVSGMDLPPQLYRQVHPSLSPTPAAYSPPRLSPYPSLPPNITLDLVGQEQWSTNPLQIKSTFTIIGEPDFQLLSSAACGMGWNFNLDLRPATTSIGRKGKRKTKRSVVTDPSVVAVHASLQPGPAGFPPGNYSIRASFRREGCVLTVLEDDQEGCSFPKQSTISLGRCNIPLPLGEILIDLVVTLSFSDSEPSSEVPRTISASMSKAIRATLDGEFPVDVKFMLFSRKYGETFVCDRRPIYANRNILKGRNSFLDSYMKGSPDSDDIPSPDVYQYPYDEDSDLESDLEDLPCDVPETSDITAREPQPDSLSRPLSPVNITELDTVQSMPPESRSSKISPVASIFDVDDDSDESSRLFIRSYKKATTKRRLSHALIDSQCFGKSDSIGVSAYEKAVSPSCDVVDEPMGRCAEDYEADKVESQEKVSASLPHLALINDVAFRTFRALMIYMYTKEVTFIPLKSSGGRSYNIGDACSPKSMYRLAVKASHEGLKKHSFDNFCSQLGPKNIITEIFSRFTADFPEIFEMELKVLLDHFTNPVVRDEWERMIDMVASGRLPHGADVLKKVTRALRT</sequence>
<feature type="region of interest" description="Disordered" evidence="1">
    <location>
        <begin position="1"/>
        <end position="101"/>
    </location>
</feature>
<feature type="compositionally biased region" description="Acidic residues" evidence="1">
    <location>
        <begin position="351"/>
        <end position="365"/>
    </location>
</feature>